<reference evidence="4" key="1">
    <citation type="submission" date="2017-01" db="EMBL/GenBank/DDBJ databases">
        <authorList>
            <person name="Varghese N."/>
            <person name="Submissions S."/>
        </authorList>
    </citation>
    <scope>NUCLEOTIDE SEQUENCE [LARGE SCALE GENOMIC DNA]</scope>
    <source>
        <strain evidence="4">DSM 22306</strain>
    </source>
</reference>
<name>A0A1N7KKQ0_9GAMM</name>
<gene>
    <name evidence="3" type="ORF">SAMN05421760_102524</name>
</gene>
<feature type="chain" id="PRO_5009943152" evidence="1">
    <location>
        <begin position="29"/>
        <end position="162"/>
    </location>
</feature>
<dbReference type="InterPro" id="IPR036249">
    <property type="entry name" value="Thioredoxin-like_sf"/>
</dbReference>
<dbReference type="EMBL" id="FTOE01000002">
    <property type="protein sequence ID" value="SIS62165.1"/>
    <property type="molecule type" value="Genomic_DNA"/>
</dbReference>
<dbReference type="Gene3D" id="3.40.30.10">
    <property type="entry name" value="Glutaredoxin"/>
    <property type="match status" value="1"/>
</dbReference>
<keyword evidence="4" id="KW-1185">Reference proteome</keyword>
<dbReference type="OrthoDB" id="7066560at2"/>
<proteinExistence type="predicted"/>
<dbReference type="STRING" id="619304.SAMN05421760_102524"/>
<dbReference type="InterPro" id="IPR012336">
    <property type="entry name" value="Thioredoxin-like_fold"/>
</dbReference>
<feature type="domain" description="Thioredoxin-like fold" evidence="2">
    <location>
        <begin position="45"/>
        <end position="137"/>
    </location>
</feature>
<dbReference type="AlphaFoldDB" id="A0A1N7KKQ0"/>
<dbReference type="SUPFAM" id="SSF52833">
    <property type="entry name" value="Thioredoxin-like"/>
    <property type="match status" value="1"/>
</dbReference>
<protein>
    <submittedName>
        <fullName evidence="3">Thioredoxin-related protein</fullName>
    </submittedName>
</protein>
<evidence type="ECO:0000256" key="1">
    <source>
        <dbReference type="SAM" id="SignalP"/>
    </source>
</evidence>
<organism evidence="3 4">
    <name type="scientific">Neptunomonas antarctica</name>
    <dbReference type="NCBI Taxonomy" id="619304"/>
    <lineage>
        <taxon>Bacteria</taxon>
        <taxon>Pseudomonadati</taxon>
        <taxon>Pseudomonadota</taxon>
        <taxon>Gammaproteobacteria</taxon>
        <taxon>Oceanospirillales</taxon>
        <taxon>Oceanospirillaceae</taxon>
        <taxon>Neptunomonas</taxon>
    </lineage>
</organism>
<dbReference type="Proteomes" id="UP000185999">
    <property type="component" value="Unassembled WGS sequence"/>
</dbReference>
<keyword evidence="1" id="KW-0732">Signal</keyword>
<accession>A0A1N7KKQ0</accession>
<evidence type="ECO:0000313" key="4">
    <source>
        <dbReference type="Proteomes" id="UP000185999"/>
    </source>
</evidence>
<feature type="signal peptide" evidence="1">
    <location>
        <begin position="1"/>
        <end position="28"/>
    </location>
</feature>
<evidence type="ECO:0000259" key="2">
    <source>
        <dbReference type="Pfam" id="PF13098"/>
    </source>
</evidence>
<evidence type="ECO:0000313" key="3">
    <source>
        <dbReference type="EMBL" id="SIS62165.1"/>
    </source>
</evidence>
<dbReference type="RefSeq" id="WP_054343435.1">
    <property type="nucleotide sequence ID" value="NZ_FTOE01000002.1"/>
</dbReference>
<sequence length="162" mass="17873">MISRHLLSYVSGLILSGVFSIAASTAHASDLPVTTSLLQDANALGSNRVLVVMLSQQDCSYCQLIRHDFLEPMHRGGLYQKKALFRELKTDSNQLITDFDGTQISPQSFARRYKATLIPTLLFLNNSGKAIVPNSVGISTPEFYGYYLDQSIDDAIAQLNID</sequence>
<dbReference type="Pfam" id="PF13098">
    <property type="entry name" value="Thioredoxin_2"/>
    <property type="match status" value="1"/>
</dbReference>